<comment type="caution">
    <text evidence="1">The sequence shown here is derived from an EMBL/GenBank/DDBJ whole genome shotgun (WGS) entry which is preliminary data.</text>
</comment>
<name>A0A8T0TJ44_PANVG</name>
<proteinExistence type="predicted"/>
<accession>A0A8T0TJ44</accession>
<gene>
    <name evidence="1" type="ORF">PVAP13_4KG089636</name>
</gene>
<keyword evidence="2" id="KW-1185">Reference proteome</keyword>
<evidence type="ECO:0000313" key="2">
    <source>
        <dbReference type="Proteomes" id="UP000823388"/>
    </source>
</evidence>
<dbReference type="Proteomes" id="UP000823388">
    <property type="component" value="Chromosome 4K"/>
</dbReference>
<protein>
    <submittedName>
        <fullName evidence="1">Uncharacterized protein</fullName>
    </submittedName>
</protein>
<dbReference type="EMBL" id="CM029043">
    <property type="protein sequence ID" value="KAG2609125.1"/>
    <property type="molecule type" value="Genomic_DNA"/>
</dbReference>
<evidence type="ECO:0000313" key="1">
    <source>
        <dbReference type="EMBL" id="KAG2609125.1"/>
    </source>
</evidence>
<sequence length="64" mass="7285">MPAYRKITQGCSQDNDEETEIIFCIKRIFAGPVLEKKPMNHRTRENGGSLCTLHSKSLFDPQGF</sequence>
<reference evidence="1" key="1">
    <citation type="submission" date="2020-05" db="EMBL/GenBank/DDBJ databases">
        <title>WGS assembly of Panicum virgatum.</title>
        <authorList>
            <person name="Lovell J.T."/>
            <person name="Jenkins J."/>
            <person name="Shu S."/>
            <person name="Juenger T.E."/>
            <person name="Schmutz J."/>
        </authorList>
    </citation>
    <scope>NUCLEOTIDE SEQUENCE</scope>
    <source>
        <strain evidence="1">AP13</strain>
    </source>
</reference>
<dbReference type="AlphaFoldDB" id="A0A8T0TJ44"/>
<organism evidence="1 2">
    <name type="scientific">Panicum virgatum</name>
    <name type="common">Blackwell switchgrass</name>
    <dbReference type="NCBI Taxonomy" id="38727"/>
    <lineage>
        <taxon>Eukaryota</taxon>
        <taxon>Viridiplantae</taxon>
        <taxon>Streptophyta</taxon>
        <taxon>Embryophyta</taxon>
        <taxon>Tracheophyta</taxon>
        <taxon>Spermatophyta</taxon>
        <taxon>Magnoliopsida</taxon>
        <taxon>Liliopsida</taxon>
        <taxon>Poales</taxon>
        <taxon>Poaceae</taxon>
        <taxon>PACMAD clade</taxon>
        <taxon>Panicoideae</taxon>
        <taxon>Panicodae</taxon>
        <taxon>Paniceae</taxon>
        <taxon>Panicinae</taxon>
        <taxon>Panicum</taxon>
        <taxon>Panicum sect. Hiantes</taxon>
    </lineage>
</organism>